<dbReference type="RefSeq" id="WP_139671762.1">
    <property type="nucleotide sequence ID" value="NZ_VDLY02000016.1"/>
</dbReference>
<dbReference type="Gene3D" id="2.60.120.260">
    <property type="entry name" value="Galactose-binding domain-like"/>
    <property type="match status" value="1"/>
</dbReference>
<keyword evidence="6" id="KW-1185">Reference proteome</keyword>
<dbReference type="InterPro" id="IPR013783">
    <property type="entry name" value="Ig-like_fold"/>
</dbReference>
<evidence type="ECO:0000259" key="3">
    <source>
        <dbReference type="PROSITE" id="PS50022"/>
    </source>
</evidence>
<protein>
    <submittedName>
        <fullName evidence="5">Tat pathway signal protein</fullName>
    </submittedName>
</protein>
<comment type="caution">
    <text evidence="5">The sequence shown here is derived from an EMBL/GenBank/DDBJ whole genome shotgun (WGS) entry which is preliminary data.</text>
</comment>
<reference evidence="5" key="1">
    <citation type="submission" date="2019-10" db="EMBL/GenBank/DDBJ databases">
        <title>Nonomuraea sp. nov., isolated from Phyllanthus amarus.</title>
        <authorList>
            <person name="Klykleung N."/>
            <person name="Tanasupawat S."/>
        </authorList>
    </citation>
    <scope>NUCLEOTIDE SEQUENCE [LARGE SCALE GENOMIC DNA]</scope>
    <source>
        <strain evidence="5">3MP-10</strain>
    </source>
</reference>
<dbReference type="InterPro" id="IPR003961">
    <property type="entry name" value="FN3_dom"/>
</dbReference>
<gene>
    <name evidence="5" type="ORF">FH607_022760</name>
</gene>
<dbReference type="SMART" id="SM00060">
    <property type="entry name" value="FN3"/>
    <property type="match status" value="2"/>
</dbReference>
<evidence type="ECO:0000256" key="1">
    <source>
        <dbReference type="ARBA" id="ARBA00023295"/>
    </source>
</evidence>
<keyword evidence="1" id="KW-0378">Hydrolase</keyword>
<name>A0A5N6A1Z2_9ACTN</name>
<dbReference type="PROSITE" id="PS50022">
    <property type="entry name" value="FA58C_3"/>
    <property type="match status" value="1"/>
</dbReference>
<evidence type="ECO:0000256" key="2">
    <source>
        <dbReference type="ARBA" id="ARBA00023326"/>
    </source>
</evidence>
<sequence>MYPTRRAAWGPPPRGRQPALVAVLLLALLAGLLGAGAAPAARADDRGRHEDLLVFGDEESERAHALHAPDSAVVTGGSGQLARVAQPLDPPDLHAGDLTFTMAVDPQDQNYLTVRFWGGDTSTEKTLVEVNGEQLGYRRSGDWEALNPGHANPVPGRYYHATVLLPLSMTQGSERVEITLTSFANDFATPLTEPSRGFYRAYTHTDPALDLGGEDLPDEPLPTDVADDLPAEERQALVDGYRQTQIDNFEAMSETIDADPEARLSIERYKDDLRFYATALTTDWSPARTPGERRAALERIFQTVDNWVTAYYGDTMSLGNGGHQSDWGGYYGALGEALYIVENLIADEEVLGREAFEAFLAEPFDTGTEAGETSLAPVDLDGGQLTRGEAWERTLKANFDFARSRLSYIYNQVMYTYEGAWEAHEGLRVIGSDFYEGRERGHRIAREALGLAPFLGEEVLVGPEGEELDLFHSLFYHDRTARYTEDYRQIVMKGLATSALDENGEIERRRPLGDHYTTVTQAGLTRENGYVGNYGESTNYLPEWFHRTWGHEGDEELNDDILELALRNHHARSHTRYSDTDADGNRVMRMNQVVDERNTGFPGKLAYVSVDRPMHYASLEHHMVQHPERYRGEEWEETWRHAAEAVGAMQQQLADHQYFNNFAAYAEAKWREDLRLPATYAYVTGGRADHDRFAGQAMAGLALPQTDFTRYTEEQLAELDVDPADYERFAWVDVDNAFVSLRDGDTRIFGALNERQRGYAGNGRLHVQRPDHSAIVQIETEGVFRYRDYYGRMDNIDVDFMEDQQTGGADAPQALAGEIAPITYQPGVGEVRRENFEADHAYSGYPDLLTAQYDRYLFAFNTTREEYGNESVHRVAVPPGTRGRVLDLVSGERLPVRDGAVSLAPNSALVLRLDDATRPETPANVDFTHATPGDGEVALSWNPSAGAESYTVRRATREDGRYTTVARGVTDTHHVDTTARGGRTYYYTVTPVNEHGAGNPSYRAEAEVAAPVSGELAGSGWRDDRLGSITEGGAAVEDGAVTIDGGDGAGLGRGDDYMLHTRDIDDALHFVNRPLVGSGTVTARLDGHQGAATGIMLRDGNDPDTRHDRYAYLGADAEGRLVFANRSRDSRHDWQDDVRSPLTRTLDGVTAASHPWLRLARDAGTGQVTALVSADGAAWQVVGRLFTPLPGDVHAGVTAAGSGAFASVEVAATEPGRLTPYLTREADRVTLEWNKPKDAVGFEVYRTDDPETAAGDPAEEPEGWERIAEGRATTATDQLRVGQAHYRVVARLADGGHRTSPEALTATAEPLAEVVARAREVARDGYTRGSHFLFAEEVEAVARAAEEPDADVPALVDRVHAAYELLVDGDTLLTPLPVTEEMVTASTPPWGEPDGSPAANGWRAFDGDPATFTDTTAAVSWIAVDPGGRGPLTLDALRVQPRSTHVARANGTEVQRSSDGGESWETIHTIEGVTEAGWYEAAFPEPVDVPLLRFLDEHDGRSNLAEIELLARAVDTTLATVLLERADGLDRERFTEESLAAVDAAVEAARAASTAEHPEQEAVDTATDALREALDGLVTRGS</sequence>
<dbReference type="GO" id="GO:0016798">
    <property type="term" value="F:hydrolase activity, acting on glycosyl bonds"/>
    <property type="evidence" value="ECO:0007669"/>
    <property type="project" value="UniProtKB-KW"/>
</dbReference>
<dbReference type="GO" id="GO:0000272">
    <property type="term" value="P:polysaccharide catabolic process"/>
    <property type="evidence" value="ECO:0007669"/>
    <property type="project" value="UniProtKB-KW"/>
</dbReference>
<proteinExistence type="predicted"/>
<evidence type="ECO:0000313" key="5">
    <source>
        <dbReference type="EMBL" id="KAB8161906.1"/>
    </source>
</evidence>
<evidence type="ECO:0000259" key="4">
    <source>
        <dbReference type="PROSITE" id="PS50853"/>
    </source>
</evidence>
<dbReference type="OrthoDB" id="273342at2"/>
<dbReference type="Proteomes" id="UP000314251">
    <property type="component" value="Unassembled WGS sequence"/>
</dbReference>
<dbReference type="Gene3D" id="2.60.120.200">
    <property type="match status" value="1"/>
</dbReference>
<dbReference type="Gene3D" id="2.60.40.10">
    <property type="entry name" value="Immunoglobulins"/>
    <property type="match status" value="2"/>
</dbReference>
<keyword evidence="2" id="KW-0624">Polysaccharide degradation</keyword>
<dbReference type="PROSITE" id="PS50853">
    <property type="entry name" value="FN3"/>
    <property type="match status" value="1"/>
</dbReference>
<dbReference type="Gene3D" id="1.20.1270.90">
    <property type="entry name" value="AF1782-like"/>
    <property type="match status" value="1"/>
</dbReference>
<organism evidence="5 6">
    <name type="scientific">Streptomyces mimosae</name>
    <dbReference type="NCBI Taxonomy" id="2586635"/>
    <lineage>
        <taxon>Bacteria</taxon>
        <taxon>Bacillati</taxon>
        <taxon>Actinomycetota</taxon>
        <taxon>Actinomycetes</taxon>
        <taxon>Kitasatosporales</taxon>
        <taxon>Streptomycetaceae</taxon>
        <taxon>Streptomyces</taxon>
    </lineage>
</organism>
<feature type="domain" description="F5/8 type C" evidence="3">
    <location>
        <begin position="1359"/>
        <end position="1512"/>
    </location>
</feature>
<accession>A0A5N6A1Z2</accession>
<dbReference type="EMBL" id="VDLY02000016">
    <property type="protein sequence ID" value="KAB8161906.1"/>
    <property type="molecule type" value="Genomic_DNA"/>
</dbReference>
<dbReference type="SUPFAM" id="SSF49265">
    <property type="entry name" value="Fibronectin type III"/>
    <property type="match status" value="1"/>
</dbReference>
<evidence type="ECO:0000313" key="6">
    <source>
        <dbReference type="Proteomes" id="UP000314251"/>
    </source>
</evidence>
<dbReference type="InterPro" id="IPR000421">
    <property type="entry name" value="FA58C"/>
</dbReference>
<feature type="domain" description="Fibronectin type-III" evidence="4">
    <location>
        <begin position="921"/>
        <end position="1011"/>
    </location>
</feature>
<dbReference type="CDD" id="cd00063">
    <property type="entry name" value="FN3"/>
    <property type="match status" value="1"/>
</dbReference>
<keyword evidence="1" id="KW-0326">Glycosidase</keyword>
<dbReference type="InterPro" id="IPR036116">
    <property type="entry name" value="FN3_sf"/>
</dbReference>
<keyword evidence="2" id="KW-0119">Carbohydrate metabolism</keyword>